<name>A0A7J4Y1Z2_BACOV</name>
<dbReference type="AlphaFoldDB" id="A0A7J4Y1Z2"/>
<dbReference type="CDD" id="cd03809">
    <property type="entry name" value="GT4_MtfB-like"/>
    <property type="match status" value="1"/>
</dbReference>
<protein>
    <submittedName>
        <fullName evidence="2">Glycosyltransferase family 4 protein</fullName>
    </submittedName>
</protein>
<dbReference type="GO" id="GO:0009103">
    <property type="term" value="P:lipopolysaccharide biosynthetic process"/>
    <property type="evidence" value="ECO:0007669"/>
    <property type="project" value="TreeGrafter"/>
</dbReference>
<evidence type="ECO:0000256" key="1">
    <source>
        <dbReference type="ARBA" id="ARBA00022679"/>
    </source>
</evidence>
<dbReference type="PANTHER" id="PTHR46401">
    <property type="entry name" value="GLYCOSYLTRANSFERASE WBBK-RELATED"/>
    <property type="match status" value="1"/>
</dbReference>
<dbReference type="RefSeq" id="WP_149964013.1">
    <property type="nucleotide sequence ID" value="NZ_JBBNGB010000002.1"/>
</dbReference>
<evidence type="ECO:0000313" key="2">
    <source>
        <dbReference type="EMBL" id="KAA4629386.1"/>
    </source>
</evidence>
<reference evidence="2 3" key="1">
    <citation type="journal article" date="2019" name="Nat. Med.">
        <title>A library of human gut bacterial isolates paired with longitudinal multiomics data enables mechanistic microbiome research.</title>
        <authorList>
            <person name="Poyet M."/>
            <person name="Groussin M."/>
            <person name="Gibbons S.M."/>
            <person name="Avila-Pacheco J."/>
            <person name="Jiang X."/>
            <person name="Kearney S.M."/>
            <person name="Perrotta A.R."/>
            <person name="Berdy B."/>
            <person name="Zhao S."/>
            <person name="Lieberman T.D."/>
            <person name="Swanson P.K."/>
            <person name="Smith M."/>
            <person name="Roesemann S."/>
            <person name="Alexander J.E."/>
            <person name="Rich S.A."/>
            <person name="Livny J."/>
            <person name="Vlamakis H."/>
            <person name="Clish C."/>
            <person name="Bullock K."/>
            <person name="Deik A."/>
            <person name="Scott J."/>
            <person name="Pierce K.A."/>
            <person name="Xavier R.J."/>
            <person name="Alm E.J."/>
        </authorList>
    </citation>
    <scope>NUCLEOTIDE SEQUENCE [LARGE SCALE GENOMIC DNA]</scope>
    <source>
        <strain evidence="2 3">BIOML-A15</strain>
    </source>
</reference>
<dbReference type="GO" id="GO:0016757">
    <property type="term" value="F:glycosyltransferase activity"/>
    <property type="evidence" value="ECO:0007669"/>
    <property type="project" value="TreeGrafter"/>
</dbReference>
<dbReference type="Gene3D" id="3.40.50.2000">
    <property type="entry name" value="Glycogen Phosphorylase B"/>
    <property type="match status" value="1"/>
</dbReference>
<dbReference type="SUPFAM" id="SSF53756">
    <property type="entry name" value="UDP-Glycosyltransferase/glycogen phosphorylase"/>
    <property type="match status" value="1"/>
</dbReference>
<gene>
    <name evidence="2" type="ORF">F3B90_04400</name>
</gene>
<comment type="caution">
    <text evidence="2">The sequence shown here is derived from an EMBL/GenBank/DDBJ whole genome shotgun (WGS) entry which is preliminary data.</text>
</comment>
<evidence type="ECO:0000313" key="3">
    <source>
        <dbReference type="Proteomes" id="UP000424805"/>
    </source>
</evidence>
<dbReference type="Proteomes" id="UP000424805">
    <property type="component" value="Unassembled WGS sequence"/>
</dbReference>
<organism evidence="2 3">
    <name type="scientific">Bacteroides ovatus</name>
    <dbReference type="NCBI Taxonomy" id="28116"/>
    <lineage>
        <taxon>Bacteria</taxon>
        <taxon>Pseudomonadati</taxon>
        <taxon>Bacteroidota</taxon>
        <taxon>Bacteroidia</taxon>
        <taxon>Bacteroidales</taxon>
        <taxon>Bacteroidaceae</taxon>
        <taxon>Bacteroides</taxon>
    </lineage>
</organism>
<dbReference type="PANTHER" id="PTHR46401:SF2">
    <property type="entry name" value="GLYCOSYLTRANSFERASE WBBK-RELATED"/>
    <property type="match status" value="1"/>
</dbReference>
<sequence>MSDGKKTIVVSAVSLRKGGTLTILRDCLCYLSTLAVDGHYRIIALVHKRELADYPGIRYIEMPDIIKGWSRRLWCEYVTMNRISVRIAPVYLWISLHDTTPRVRAERQVVYCQTSFPFYKWNWRDFRFDYKIVLFALFTRFAYRINVHRNDFLIVQQEWLRSGLSRLLRVKEEKFIVAPPEHKESRVVAERIERSCFTFLYASTPDCHKNFEFVCEAVSLLEQEIGKDVFKLVLTINGQENKYSKWLHRKYGSVSSIEFAGFMSKEKLFGYYHAVDCLVFPSRVETWGLPISEFMFTGKPMLLADLPYARETASGSERTAFFSLSAPELLKEQMKRLWRGDTSFLASVRTSGERFSCALSWQELFDFIKSVSK</sequence>
<accession>A0A7J4Y1Z2</accession>
<dbReference type="Pfam" id="PF13692">
    <property type="entry name" value="Glyco_trans_1_4"/>
    <property type="match status" value="1"/>
</dbReference>
<proteinExistence type="predicted"/>
<keyword evidence="1 2" id="KW-0808">Transferase</keyword>
<dbReference type="EMBL" id="VWFP01000003">
    <property type="protein sequence ID" value="KAA4629386.1"/>
    <property type="molecule type" value="Genomic_DNA"/>
</dbReference>